<evidence type="ECO:0000259" key="6">
    <source>
        <dbReference type="PROSITE" id="PS50106"/>
    </source>
</evidence>
<evidence type="ECO:0000256" key="1">
    <source>
        <dbReference type="ARBA" id="ARBA00009179"/>
    </source>
</evidence>
<keyword evidence="2 5" id="KW-0645">Protease</keyword>
<sequence length="700" mass="79126">MLKRTVLPAALIVLLGITLWAFKRNDKSPETKEQMLLTAIGTILEQKHYAPKPIDDNFSKQVFTKYLQALNPDKNIFLQSDVDYLKKYELILDDEINKGVPLQFYSNAASIYLKRVDEIMALYKEILARPFDFTIKEEISLDNDKAQYAVDEASRKELWRKRLKYLTLEQYTDLLQQRSRNLDDTAWKKTDAQLEQMARSKVQTVLDRSFNRQKLIFNGQEQFNAYVNVVTDLMDPHTEYFPPVESRSFEEDLSGRFYGIGAQLKDDDGAIKIASLITGSPAWKSGKVQVNDEIIKVAQGNQEPVDVRGYAVTDAVKIIRGSKGSEVRLTFKKADGTTEVVSLIRDEIVQDEQFARSAVINQPNGKIGYIFLPEFYADFERPNGNRCSQDVANEIIKLEKENVQGIILDLRNNGGGSLPEVVNMVGLFIKSGPVVQVKDRNGKPAILPDNDTSALYTGPLAVMVNEFSASASEIFAAAIQDYKRGIIVGSDTYGKGTVQRTLPLGKPLDLFSGQTEYGTLKLTFEKFYRINGGSTQLKGVSPDIAMPDPYDYLKIRERDQPTALAWDQLPKADYTEFNTGINWAAVETEAKNRIQANPAFNALAKNALWLKENANRNYSLNLTEYRKQQSLLRNTVKQDDSLFSLKVPMNIQPVPEDSAKYYSNADSAKGGRYLQWLKNVQKDIYINETVNVINDINKAH</sequence>
<dbReference type="SUPFAM" id="SSF52096">
    <property type="entry name" value="ClpP/crotonase"/>
    <property type="match status" value="1"/>
</dbReference>
<dbReference type="EMBL" id="FOXQ01000007">
    <property type="protein sequence ID" value="SFQ25631.1"/>
    <property type="molecule type" value="Genomic_DNA"/>
</dbReference>
<dbReference type="NCBIfam" id="TIGR00225">
    <property type="entry name" value="prc"/>
    <property type="match status" value="1"/>
</dbReference>
<feature type="domain" description="PDZ" evidence="6">
    <location>
        <begin position="246"/>
        <end position="322"/>
    </location>
</feature>
<dbReference type="SMART" id="SM00228">
    <property type="entry name" value="PDZ"/>
    <property type="match status" value="1"/>
</dbReference>
<dbReference type="InterPro" id="IPR005151">
    <property type="entry name" value="Tail-specific_protease"/>
</dbReference>
<dbReference type="InterPro" id="IPR029045">
    <property type="entry name" value="ClpP/crotonase-like_dom_sf"/>
</dbReference>
<dbReference type="RefSeq" id="WP_090659207.1">
    <property type="nucleotide sequence ID" value="NZ_FOXQ01000007.1"/>
</dbReference>
<dbReference type="Pfam" id="PF00595">
    <property type="entry name" value="PDZ"/>
    <property type="match status" value="1"/>
</dbReference>
<organism evidence="7 8">
    <name type="scientific">Parafilimonas terrae</name>
    <dbReference type="NCBI Taxonomy" id="1465490"/>
    <lineage>
        <taxon>Bacteria</taxon>
        <taxon>Pseudomonadati</taxon>
        <taxon>Bacteroidota</taxon>
        <taxon>Chitinophagia</taxon>
        <taxon>Chitinophagales</taxon>
        <taxon>Chitinophagaceae</taxon>
        <taxon>Parafilimonas</taxon>
    </lineage>
</organism>
<dbReference type="GO" id="GO:0030288">
    <property type="term" value="C:outer membrane-bounded periplasmic space"/>
    <property type="evidence" value="ECO:0007669"/>
    <property type="project" value="TreeGrafter"/>
</dbReference>
<dbReference type="FunFam" id="3.90.226.10:FF:000090">
    <property type="entry name" value="Tail-specific protease"/>
    <property type="match status" value="1"/>
</dbReference>
<keyword evidence="8" id="KW-1185">Reference proteome</keyword>
<dbReference type="SUPFAM" id="SSF50156">
    <property type="entry name" value="PDZ domain-like"/>
    <property type="match status" value="1"/>
</dbReference>
<dbReference type="STRING" id="1465490.SAMN05444277_107131"/>
<keyword evidence="4 5" id="KW-0720">Serine protease</keyword>
<dbReference type="CDD" id="cd07560">
    <property type="entry name" value="Peptidase_S41_CPP"/>
    <property type="match status" value="1"/>
</dbReference>
<evidence type="ECO:0000256" key="4">
    <source>
        <dbReference type="ARBA" id="ARBA00022825"/>
    </source>
</evidence>
<proteinExistence type="inferred from homology"/>
<dbReference type="Gene3D" id="3.30.750.44">
    <property type="match status" value="1"/>
</dbReference>
<accession>A0A1I5X176</accession>
<dbReference type="InterPro" id="IPR040573">
    <property type="entry name" value="TSP_N"/>
</dbReference>
<dbReference type="SMART" id="SM00245">
    <property type="entry name" value="TSPc"/>
    <property type="match status" value="1"/>
</dbReference>
<evidence type="ECO:0000313" key="7">
    <source>
        <dbReference type="EMBL" id="SFQ25631.1"/>
    </source>
</evidence>
<dbReference type="Gene3D" id="2.30.42.10">
    <property type="match status" value="1"/>
</dbReference>
<dbReference type="Gene3D" id="3.90.226.10">
    <property type="entry name" value="2-enoyl-CoA Hydratase, Chain A, domain 1"/>
    <property type="match status" value="1"/>
</dbReference>
<evidence type="ECO:0000256" key="3">
    <source>
        <dbReference type="ARBA" id="ARBA00022801"/>
    </source>
</evidence>
<dbReference type="Pfam" id="PF03572">
    <property type="entry name" value="Peptidase_S41"/>
    <property type="match status" value="1"/>
</dbReference>
<dbReference type="CDD" id="cd06782">
    <property type="entry name" value="cpPDZ_CPP-like"/>
    <property type="match status" value="1"/>
</dbReference>
<dbReference type="OrthoDB" id="9812068at2"/>
<reference evidence="7 8" key="1">
    <citation type="submission" date="2016-10" db="EMBL/GenBank/DDBJ databases">
        <authorList>
            <person name="de Groot N.N."/>
        </authorList>
    </citation>
    <scope>NUCLEOTIDE SEQUENCE [LARGE SCALE GENOMIC DNA]</scope>
    <source>
        <strain evidence="7 8">DSM 28286</strain>
    </source>
</reference>
<evidence type="ECO:0000256" key="2">
    <source>
        <dbReference type="ARBA" id="ARBA00022670"/>
    </source>
</evidence>
<dbReference type="GO" id="GO:0006508">
    <property type="term" value="P:proteolysis"/>
    <property type="evidence" value="ECO:0007669"/>
    <property type="project" value="UniProtKB-KW"/>
</dbReference>
<dbReference type="InterPro" id="IPR001478">
    <property type="entry name" value="PDZ"/>
</dbReference>
<name>A0A1I5X176_9BACT</name>
<dbReference type="GO" id="GO:0008236">
    <property type="term" value="F:serine-type peptidase activity"/>
    <property type="evidence" value="ECO:0007669"/>
    <property type="project" value="UniProtKB-KW"/>
</dbReference>
<dbReference type="InterPro" id="IPR020992">
    <property type="entry name" value="Tail_Prtase_C"/>
</dbReference>
<dbReference type="PROSITE" id="PS50106">
    <property type="entry name" value="PDZ"/>
    <property type="match status" value="1"/>
</dbReference>
<keyword evidence="3 5" id="KW-0378">Hydrolase</keyword>
<dbReference type="GO" id="GO:0004175">
    <property type="term" value="F:endopeptidase activity"/>
    <property type="evidence" value="ECO:0007669"/>
    <property type="project" value="TreeGrafter"/>
</dbReference>
<evidence type="ECO:0000313" key="8">
    <source>
        <dbReference type="Proteomes" id="UP000199031"/>
    </source>
</evidence>
<dbReference type="Pfam" id="PF11818">
    <property type="entry name" value="DUF3340"/>
    <property type="match status" value="1"/>
</dbReference>
<dbReference type="InterPro" id="IPR004447">
    <property type="entry name" value="Peptidase_S41A"/>
</dbReference>
<gene>
    <name evidence="7" type="ORF">SAMN05444277_107131</name>
</gene>
<dbReference type="AlphaFoldDB" id="A0A1I5X176"/>
<dbReference type="Pfam" id="PF17804">
    <property type="entry name" value="TSP_NTD"/>
    <property type="match status" value="1"/>
</dbReference>
<dbReference type="GO" id="GO:0007165">
    <property type="term" value="P:signal transduction"/>
    <property type="evidence" value="ECO:0007669"/>
    <property type="project" value="TreeGrafter"/>
</dbReference>
<dbReference type="PANTHER" id="PTHR32060:SF22">
    <property type="entry name" value="CARBOXYL-TERMINAL-PROCESSING PEPTIDASE 3, CHLOROPLASTIC"/>
    <property type="match status" value="1"/>
</dbReference>
<evidence type="ECO:0000256" key="5">
    <source>
        <dbReference type="RuleBase" id="RU004404"/>
    </source>
</evidence>
<protein>
    <submittedName>
        <fullName evidence="7">Carboxyl-terminal processing protease</fullName>
    </submittedName>
</protein>
<dbReference type="InterPro" id="IPR036034">
    <property type="entry name" value="PDZ_sf"/>
</dbReference>
<dbReference type="PANTHER" id="PTHR32060">
    <property type="entry name" value="TAIL-SPECIFIC PROTEASE"/>
    <property type="match status" value="1"/>
</dbReference>
<dbReference type="Proteomes" id="UP000199031">
    <property type="component" value="Unassembled WGS sequence"/>
</dbReference>
<comment type="similarity">
    <text evidence="1 5">Belongs to the peptidase S41A family.</text>
</comment>